<dbReference type="Pfam" id="PF01381">
    <property type="entry name" value="HTH_3"/>
    <property type="match status" value="1"/>
</dbReference>
<protein>
    <submittedName>
        <fullName evidence="3">Addiction module antidote protein, HigA family</fullName>
    </submittedName>
</protein>
<dbReference type="PROSITE" id="PS50943">
    <property type="entry name" value="HTH_CROC1"/>
    <property type="match status" value="1"/>
</dbReference>
<dbReference type="PANTHER" id="PTHR36924:SF1">
    <property type="entry name" value="ANTITOXIN HIGA-1"/>
    <property type="match status" value="1"/>
</dbReference>
<keyword evidence="1" id="KW-0238">DNA-binding</keyword>
<dbReference type="EMBL" id="NHMP01000001">
    <property type="protein sequence ID" value="OXE51168.1"/>
    <property type="molecule type" value="Genomic_DNA"/>
</dbReference>
<proteinExistence type="predicted"/>
<feature type="domain" description="HTH cro/C1-type" evidence="2">
    <location>
        <begin position="23"/>
        <end position="70"/>
    </location>
</feature>
<dbReference type="Gene3D" id="1.10.260.40">
    <property type="entry name" value="lambda repressor-like DNA-binding domains"/>
    <property type="match status" value="1"/>
</dbReference>
<dbReference type="GeneID" id="78363374"/>
<dbReference type="InterPro" id="IPR013430">
    <property type="entry name" value="Toxin_antidote_HigA"/>
</dbReference>
<dbReference type="PANTHER" id="PTHR36924">
    <property type="entry name" value="ANTITOXIN HIGA-1"/>
    <property type="match status" value="1"/>
</dbReference>
<name>A0A227KRT7_9BURK</name>
<evidence type="ECO:0000313" key="3">
    <source>
        <dbReference type="EMBL" id="OXE51168.1"/>
    </source>
</evidence>
<dbReference type="NCBIfam" id="TIGR02607">
    <property type="entry name" value="antidote_HigA"/>
    <property type="match status" value="1"/>
</dbReference>
<dbReference type="InterPro" id="IPR001387">
    <property type="entry name" value="Cro/C1-type_HTH"/>
</dbReference>
<dbReference type="InterPro" id="IPR010982">
    <property type="entry name" value="Lambda_DNA-bd_dom_sf"/>
</dbReference>
<accession>A0A227KRT7</accession>
<comment type="caution">
    <text evidence="3">The sequence shown here is derived from an EMBL/GenBank/DDBJ whole genome shotgun (WGS) entry which is preliminary data.</text>
</comment>
<dbReference type="CDD" id="cd00093">
    <property type="entry name" value="HTH_XRE"/>
    <property type="match status" value="1"/>
</dbReference>
<reference evidence="4" key="1">
    <citation type="submission" date="2017-05" db="EMBL/GenBank/DDBJ databases">
        <title>Improved OligoMM genomes.</title>
        <authorList>
            <person name="Garzetti D."/>
        </authorList>
    </citation>
    <scope>NUCLEOTIDE SEQUENCE [LARGE SCALE GENOMIC DNA]</scope>
    <source>
        <strain evidence="4">YL45</strain>
    </source>
</reference>
<organism evidence="3 4">
    <name type="scientific">Turicimonas muris</name>
    <dbReference type="NCBI Taxonomy" id="1796652"/>
    <lineage>
        <taxon>Bacteria</taxon>
        <taxon>Pseudomonadati</taxon>
        <taxon>Pseudomonadota</taxon>
        <taxon>Betaproteobacteria</taxon>
        <taxon>Burkholderiales</taxon>
        <taxon>Sutterellaceae</taxon>
        <taxon>Turicimonas</taxon>
    </lineage>
</organism>
<dbReference type="RefSeq" id="WP_066591285.1">
    <property type="nucleotide sequence ID" value="NZ_CAPFQK010000004.1"/>
</dbReference>
<dbReference type="SMART" id="SM00530">
    <property type="entry name" value="HTH_XRE"/>
    <property type="match status" value="1"/>
</dbReference>
<evidence type="ECO:0000259" key="2">
    <source>
        <dbReference type="PROSITE" id="PS50943"/>
    </source>
</evidence>
<evidence type="ECO:0000256" key="1">
    <source>
        <dbReference type="ARBA" id="ARBA00023125"/>
    </source>
</evidence>
<gene>
    <name evidence="3" type="ORF">ADH67_02425</name>
</gene>
<dbReference type="GO" id="GO:0003677">
    <property type="term" value="F:DNA binding"/>
    <property type="evidence" value="ECO:0007669"/>
    <property type="project" value="UniProtKB-KW"/>
</dbReference>
<evidence type="ECO:0000313" key="4">
    <source>
        <dbReference type="Proteomes" id="UP000214610"/>
    </source>
</evidence>
<keyword evidence="4" id="KW-1185">Reference proteome</keyword>
<dbReference type="Proteomes" id="UP000214610">
    <property type="component" value="Unassembled WGS sequence"/>
</dbReference>
<sequence>MNENQSSPIHPGLFIREHYLNPRNLTVTKAAEIIGISRPNLSNFLNGKISTSPEMAAKLEAAFGVPAAKLLELQTSFNMARLSLQAVTSETRPYVPPFLKILAKDIVTWSDTISSRTHLPVLLRTLVHSTGKGLQKVDFPGNDDGERRGSDGIIVAEGCTPWIPAGTSTWELGTKKDFKTKAEEDFQKSINAFRHKSPENVTFVFVTTRRWPGKDAWVEEKQKLKLWRDVRAYDASDLEQWIEQSPSAQVWFSEETSRPSENIRTLERCWHDWADSTNPELDSSLFDQAKETWKQKIETFLSDPDNKSLKVSADSIEEALAFLHQSISFSSFQEAADKTLVFDKTGTLPRLAQANLDFIAVTYHKEVELEVAPFSSKLKHIGIYTKNAVHTKADIILHPLTSGRLSKSLKKMGIEEDEIKRLEKKSGHSLTVLRRQLSPNIALRYPQWAREINPSSPIIPLTLIGVWCTEDENDKRLLTKLCKCSYEELEKQIRAYMFLSDSPIWSIGEYQGMVSVFDALFAIAPFITKSELFNFLDVAFEVLSEDDPSLDLPVDKRWLASSHGKTRHCSSAMRKSIAESLILISVYGNELFSHLAYFDAEFEVARIICKILNPLTLRKLEAQADCLSYYAEAAPRAFIKIIKDDLEQEKPAVFELFKPRPTTLFSPCYSSGLLSALEILAWNPDIFPTIIQLLAKLSVSVMGNGSSSPLHSLCSILKPWMPQTSADLKLRVSTIGRLFKDNPEAAWKVFCQLIEYLHQEVGNFTRKPLWRTDAVGYGNPLEDIIPANNFRRHLIDLALSQSSYNSQMFCDLIWRLPRFSEEQQSNFWSVLDKWVKEKPTQDELAKVREEIRLRFFNSHGFVHRIHDVGFSYSKEQARIFYKKLQPTDIYQTHMWLFNFGLVDISSESDKPEEWDLLDQGEKLLQFRVEALSEITSCYGLEGIFHFAKIAKCQSLIGEIAIKSVVKSEELEDFFIYCLKNQEFLELARGASYNFNDDQKCSLFKRIAPKIEETLAVDLLLLFPYRQKTWNLLNSLSDKASDRYWKNVSCLPLLKTQEEAVESINKLISVKRAKAAFLSVQFQLQKIDTKVLLKIMRAMLEEEVGTLNEGPLVPDNVVEALALISSDSTIPLEERAILEFQYIEFLTKLPRWQKEPQLPSLEQYVWAHPEIFVEAVVGVFKRKHGGEDPPEIMQRPKNPNIARKYYLLLEHLHGVPEKNNGKRNLLYQYLMGWISTIREQSRTLDRIGVTDEKLGELFASALLYQSSDIKTTLLDIMEELHSEKISIGVRTGLFNSRGVYSREPGGIQERELAERYQYQGELIKESYPFVADSVYMTLSREYQKDAVWEAERDKIEDRIGLIYL</sequence>
<dbReference type="SUPFAM" id="SSF47413">
    <property type="entry name" value="lambda repressor-like DNA-binding domains"/>
    <property type="match status" value="1"/>
</dbReference>